<evidence type="ECO:0000313" key="1">
    <source>
        <dbReference type="EMBL" id="KAJ4123184.1"/>
    </source>
</evidence>
<organism evidence="1 2">
    <name type="scientific">Fusarium equiseti</name>
    <name type="common">Fusarium scirpi</name>
    <dbReference type="NCBI Taxonomy" id="61235"/>
    <lineage>
        <taxon>Eukaryota</taxon>
        <taxon>Fungi</taxon>
        <taxon>Dikarya</taxon>
        <taxon>Ascomycota</taxon>
        <taxon>Pezizomycotina</taxon>
        <taxon>Sordariomycetes</taxon>
        <taxon>Hypocreomycetidae</taxon>
        <taxon>Hypocreales</taxon>
        <taxon>Nectriaceae</taxon>
        <taxon>Fusarium</taxon>
        <taxon>Fusarium incarnatum-equiseti species complex</taxon>
    </lineage>
</organism>
<dbReference type="EMBL" id="JAOQBH010000017">
    <property type="protein sequence ID" value="KAJ4123184.1"/>
    <property type="molecule type" value="Genomic_DNA"/>
</dbReference>
<evidence type="ECO:0000313" key="2">
    <source>
        <dbReference type="Proteomes" id="UP001152024"/>
    </source>
</evidence>
<reference evidence="1" key="1">
    <citation type="submission" date="2022-09" db="EMBL/GenBank/DDBJ databases">
        <title>Fusarium specimens isolated from Avocado Roots.</title>
        <authorList>
            <person name="Stajich J."/>
            <person name="Roper C."/>
            <person name="Heimlech-Rivalta G."/>
        </authorList>
    </citation>
    <scope>NUCLEOTIDE SEQUENCE</scope>
    <source>
        <strain evidence="1">CF00095</strain>
    </source>
</reference>
<comment type="caution">
    <text evidence="1">The sequence shown here is derived from an EMBL/GenBank/DDBJ whole genome shotgun (WGS) entry which is preliminary data.</text>
</comment>
<gene>
    <name evidence="1" type="ORF">NW768_009712</name>
</gene>
<accession>A0ABQ8R236</accession>
<sequence length="85" mass="9756">MEIFESHVLTPKKEREVFDFDIRSAVLIPLYADPTGVNSATRSLEIIIEEDTSQHRYVFLYLQDILAFQAAVTGYKVVDGYMEPN</sequence>
<proteinExistence type="predicted"/>
<keyword evidence="2" id="KW-1185">Reference proteome</keyword>
<protein>
    <submittedName>
        <fullName evidence="1">Uncharacterized protein</fullName>
    </submittedName>
</protein>
<name>A0ABQ8R236_FUSEQ</name>
<dbReference type="Proteomes" id="UP001152024">
    <property type="component" value="Unassembled WGS sequence"/>
</dbReference>